<feature type="binding site" evidence="6">
    <location>
        <position position="148"/>
    </location>
    <ligand>
        <name>NADP(+)</name>
        <dbReference type="ChEBI" id="CHEBI:58349"/>
    </ligand>
</feature>
<feature type="binding site" evidence="6">
    <location>
        <position position="178"/>
    </location>
    <ligand>
        <name>substrate</name>
    </ligand>
</feature>
<name>A0A941ER13_9ACTN</name>
<keyword evidence="10" id="KW-1185">Reference proteome</keyword>
<dbReference type="SUPFAM" id="SSF51735">
    <property type="entry name" value="NAD(P)-binding Rossmann-fold domains"/>
    <property type="match status" value="1"/>
</dbReference>
<dbReference type="GO" id="GO:0005829">
    <property type="term" value="C:cytosol"/>
    <property type="evidence" value="ECO:0007669"/>
    <property type="project" value="TreeGrafter"/>
</dbReference>
<keyword evidence="2 6" id="KW-0313">Glucose metabolism</keyword>
<dbReference type="GO" id="GO:0006006">
    <property type="term" value="P:glucose metabolic process"/>
    <property type="evidence" value="ECO:0007669"/>
    <property type="project" value="UniProtKB-KW"/>
</dbReference>
<evidence type="ECO:0000259" key="7">
    <source>
        <dbReference type="Pfam" id="PF00479"/>
    </source>
</evidence>
<comment type="function">
    <text evidence="6">Catalyzes the oxidation of glucose 6-phosphate to 6-phosphogluconolactone.</text>
</comment>
<dbReference type="EC" id="1.1.1.49" evidence="6"/>
<feature type="binding site" evidence="6">
    <location>
        <position position="235"/>
    </location>
    <ligand>
        <name>substrate</name>
    </ligand>
</feature>
<organism evidence="9 10">
    <name type="scientific">Actinospica durhamensis</name>
    <dbReference type="NCBI Taxonomy" id="1508375"/>
    <lineage>
        <taxon>Bacteria</taxon>
        <taxon>Bacillati</taxon>
        <taxon>Actinomycetota</taxon>
        <taxon>Actinomycetes</taxon>
        <taxon>Catenulisporales</taxon>
        <taxon>Actinospicaceae</taxon>
        <taxon>Actinospica</taxon>
    </lineage>
</organism>
<dbReference type="EMBL" id="JAGSOG010000101">
    <property type="protein sequence ID" value="MBR7835583.1"/>
    <property type="molecule type" value="Genomic_DNA"/>
</dbReference>
<feature type="binding site" evidence="6">
    <location>
        <position position="326"/>
    </location>
    <ligand>
        <name>substrate</name>
    </ligand>
</feature>
<sequence length="473" mass="52247">MTANSRTHSDEAATRADALVLFGITGDLAKKMLLPALYELVRGRELDIPIVGVTRGGWTIERLREHAREAVAAHAEPDEDAFERFAGLLRLATVDYDRAETFASIAEQTPGARFRTHYLALPPSGYAQAASCLAEAGLADEARLIVEKPFGHDLDSARALQARLTEYFPEERLRRVDHYLGKDAIEDLLTIRFANTMLSELLHRHHVRSVQITMAEAFDVADRGGFYDGTGALRDVVQNHLLQMLAYLVMEAPRTGAAADILDERARALRAVRTVRPEDYVRGQYDGYTDVRGVAPGSNTETYAALRTYVDTDRWAGVPFTVRSGKTLSATATEIVAELHRAPFGYFHTACAQEASPNLIRFRISPEAGVTFDLVAQHEGDAETVEPVAARLDFTHLTGSGTVAYERILADAVSGDPRRFTRMDMVEDSWRILAEVLDSPVKPAVYARGGWGPAEAERLTEGGWHRPAQEQQS</sequence>
<comment type="catalytic activity">
    <reaction evidence="6">
        <text>D-glucose 6-phosphate + NADP(+) = 6-phospho-D-glucono-1,5-lactone + NADPH + H(+)</text>
        <dbReference type="Rhea" id="RHEA:15841"/>
        <dbReference type="ChEBI" id="CHEBI:15378"/>
        <dbReference type="ChEBI" id="CHEBI:57783"/>
        <dbReference type="ChEBI" id="CHEBI:57955"/>
        <dbReference type="ChEBI" id="CHEBI:58349"/>
        <dbReference type="ChEBI" id="CHEBI:61548"/>
        <dbReference type="EC" id="1.1.1.49"/>
    </reaction>
</comment>
<dbReference type="PANTHER" id="PTHR23429:SF0">
    <property type="entry name" value="GLUCOSE-6-PHOSPHATE 1-DEHYDROGENASE"/>
    <property type="match status" value="1"/>
</dbReference>
<evidence type="ECO:0000313" key="9">
    <source>
        <dbReference type="EMBL" id="MBR7835583.1"/>
    </source>
</evidence>
<dbReference type="Proteomes" id="UP000675781">
    <property type="component" value="Unassembled WGS sequence"/>
</dbReference>
<keyword evidence="3 6" id="KW-0521">NADP</keyword>
<proteinExistence type="inferred from homology"/>
<dbReference type="InterPro" id="IPR022675">
    <property type="entry name" value="G6P_DH_C"/>
</dbReference>
<feature type="domain" description="Glucose-6-phosphate dehydrogenase C-terminal" evidence="8">
    <location>
        <begin position="190"/>
        <end position="461"/>
    </location>
</feature>
<evidence type="ECO:0000256" key="6">
    <source>
        <dbReference type="HAMAP-Rule" id="MF_00966"/>
    </source>
</evidence>
<dbReference type="NCBIfam" id="TIGR00871">
    <property type="entry name" value="zwf"/>
    <property type="match status" value="1"/>
</dbReference>
<evidence type="ECO:0000256" key="1">
    <source>
        <dbReference type="ARBA" id="ARBA00004937"/>
    </source>
</evidence>
<comment type="similarity">
    <text evidence="6">Belongs to the glucose-6-phosphate dehydrogenase family.</text>
</comment>
<accession>A0A941ER13</accession>
<comment type="caution">
    <text evidence="9">The sequence shown here is derived from an EMBL/GenBank/DDBJ whole genome shotgun (WGS) entry which is preliminary data.</text>
</comment>
<gene>
    <name evidence="6 9" type="primary">zwf</name>
    <name evidence="9" type="ORF">KDL01_20075</name>
</gene>
<evidence type="ECO:0000256" key="3">
    <source>
        <dbReference type="ARBA" id="ARBA00022857"/>
    </source>
</evidence>
<reference evidence="9" key="1">
    <citation type="submission" date="2021-04" db="EMBL/GenBank/DDBJ databases">
        <title>Genome based classification of Actinospica acidithermotolerans sp. nov., an actinobacterium isolated from an Indonesian hot spring.</title>
        <authorList>
            <person name="Kusuma A.B."/>
            <person name="Putra K.E."/>
            <person name="Nafisah S."/>
            <person name="Loh J."/>
            <person name="Nouioui I."/>
            <person name="Goodfellow M."/>
        </authorList>
    </citation>
    <scope>NUCLEOTIDE SEQUENCE</scope>
    <source>
        <strain evidence="9">CSCA 57</strain>
    </source>
</reference>
<evidence type="ECO:0000259" key="8">
    <source>
        <dbReference type="Pfam" id="PF02781"/>
    </source>
</evidence>
<feature type="domain" description="Glucose-6-phosphate dehydrogenase NAD-binding" evidence="7">
    <location>
        <begin position="20"/>
        <end position="186"/>
    </location>
</feature>
<dbReference type="InterPro" id="IPR036291">
    <property type="entry name" value="NAD(P)-bd_dom_sf"/>
</dbReference>
<evidence type="ECO:0000256" key="4">
    <source>
        <dbReference type="ARBA" id="ARBA00023002"/>
    </source>
</evidence>
<dbReference type="GO" id="GO:0004345">
    <property type="term" value="F:glucose-6-phosphate dehydrogenase activity"/>
    <property type="evidence" value="ECO:0007669"/>
    <property type="project" value="UniProtKB-UniRule"/>
</dbReference>
<feature type="binding site" evidence="6">
    <location>
        <position position="182"/>
    </location>
    <ligand>
        <name>substrate</name>
    </ligand>
</feature>
<dbReference type="Pfam" id="PF02781">
    <property type="entry name" value="G6PD_C"/>
    <property type="match status" value="1"/>
</dbReference>
<dbReference type="GO" id="GO:0050661">
    <property type="term" value="F:NADP binding"/>
    <property type="evidence" value="ECO:0007669"/>
    <property type="project" value="UniProtKB-UniRule"/>
</dbReference>
<feature type="binding site" evidence="6">
    <location>
        <position position="216"/>
    </location>
    <ligand>
        <name>substrate</name>
    </ligand>
</feature>
<dbReference type="PANTHER" id="PTHR23429">
    <property type="entry name" value="GLUCOSE-6-PHOSPHATE 1-DEHYDROGENASE G6PD"/>
    <property type="match status" value="1"/>
</dbReference>
<keyword evidence="5 6" id="KW-0119">Carbohydrate metabolism</keyword>
<dbReference type="GO" id="GO:0009051">
    <property type="term" value="P:pentose-phosphate shunt, oxidative branch"/>
    <property type="evidence" value="ECO:0007669"/>
    <property type="project" value="TreeGrafter"/>
</dbReference>
<dbReference type="SUPFAM" id="SSF55347">
    <property type="entry name" value="Glyceraldehyde-3-phosphate dehydrogenase-like, C-terminal domain"/>
    <property type="match status" value="1"/>
</dbReference>
<dbReference type="InterPro" id="IPR022674">
    <property type="entry name" value="G6P_DH_NAD-bd"/>
</dbReference>
<dbReference type="Gene3D" id="3.40.50.720">
    <property type="entry name" value="NAD(P)-binding Rossmann-like Domain"/>
    <property type="match status" value="1"/>
</dbReference>
<comment type="pathway">
    <text evidence="1 6">Carbohydrate degradation; pentose phosphate pathway; D-ribulose 5-phosphate from D-glucose 6-phosphate (oxidative stage): step 1/3.</text>
</comment>
<evidence type="ECO:0000256" key="2">
    <source>
        <dbReference type="ARBA" id="ARBA00022526"/>
    </source>
</evidence>
<protein>
    <recommendedName>
        <fullName evidence="6">Glucose-6-phosphate 1-dehydrogenase</fullName>
        <shortName evidence="6">G6PD</shortName>
        <ecNumber evidence="6">1.1.1.49</ecNumber>
    </recommendedName>
</protein>
<evidence type="ECO:0000313" key="10">
    <source>
        <dbReference type="Proteomes" id="UP000675781"/>
    </source>
</evidence>
<dbReference type="Gene3D" id="3.30.360.10">
    <property type="entry name" value="Dihydrodipicolinate Reductase, domain 2"/>
    <property type="match status" value="1"/>
</dbReference>
<dbReference type="InterPro" id="IPR001282">
    <property type="entry name" value="G6P_DH"/>
</dbReference>
<dbReference type="PIRSF" id="PIRSF000110">
    <property type="entry name" value="G6PD"/>
    <property type="match status" value="1"/>
</dbReference>
<comment type="caution">
    <text evidence="6">Lacks conserved residue(s) required for the propagation of feature annotation.</text>
</comment>
<dbReference type="RefSeq" id="WP_212530075.1">
    <property type="nucleotide sequence ID" value="NZ_JAGSOG010000101.1"/>
</dbReference>
<dbReference type="Pfam" id="PF00479">
    <property type="entry name" value="G6PD_N"/>
    <property type="match status" value="1"/>
</dbReference>
<keyword evidence="4 6" id="KW-0560">Oxidoreductase</keyword>
<dbReference type="HAMAP" id="MF_00966">
    <property type="entry name" value="G6PD"/>
    <property type="match status" value="1"/>
</dbReference>
<evidence type="ECO:0000256" key="5">
    <source>
        <dbReference type="ARBA" id="ARBA00023277"/>
    </source>
</evidence>
<dbReference type="PRINTS" id="PR00079">
    <property type="entry name" value="G6PDHDRGNASE"/>
</dbReference>
<feature type="binding site" evidence="6">
    <location>
        <position position="55"/>
    </location>
    <ligand>
        <name>NADP(+)</name>
        <dbReference type="ChEBI" id="CHEBI:58349"/>
    </ligand>
</feature>
<dbReference type="AlphaFoldDB" id="A0A941ER13"/>
<feature type="active site" description="Proton acceptor" evidence="6">
    <location>
        <position position="240"/>
    </location>
</feature>